<dbReference type="EMBL" id="JBHSLF010000002">
    <property type="protein sequence ID" value="MFC5342590.1"/>
    <property type="molecule type" value="Genomic_DNA"/>
</dbReference>
<dbReference type="SUPFAM" id="SSF53474">
    <property type="entry name" value="alpha/beta-Hydrolases"/>
    <property type="match status" value="1"/>
</dbReference>
<gene>
    <name evidence="2" type="ORF">ACFPIE_01610</name>
</gene>
<sequence>MTPIVLIPGLVCTAELFGPQLPALWTRGPVTVASHLGGDSMAAIAEDILSNAPPRFALAGLSMGGYIAFEILRRAPERVERLALLDTSARPDTPEQTEKRRGLLSRLDSEAFEAVVEPVLRGLPAPARRDDDALFQINLRMAQAVGVDGFRHQVRAIIGRADSRPDLSAITIPTLVLVGDQDALTPPDIAREMAEAIPNARLSIIPDSGHVSTLEQPEAVTAALLSWLDA</sequence>
<dbReference type="RefSeq" id="WP_374038516.1">
    <property type="nucleotide sequence ID" value="NZ_CP169082.1"/>
</dbReference>
<evidence type="ECO:0000313" key="2">
    <source>
        <dbReference type="EMBL" id="MFC5342590.1"/>
    </source>
</evidence>
<keyword evidence="2" id="KW-0378">Hydrolase</keyword>
<dbReference type="InterPro" id="IPR029058">
    <property type="entry name" value="AB_hydrolase_fold"/>
</dbReference>
<evidence type="ECO:0000313" key="3">
    <source>
        <dbReference type="Proteomes" id="UP001596152"/>
    </source>
</evidence>
<accession>A0ABW0FLC9</accession>
<dbReference type="PANTHER" id="PTHR43433">
    <property type="entry name" value="HYDROLASE, ALPHA/BETA FOLD FAMILY PROTEIN"/>
    <property type="match status" value="1"/>
</dbReference>
<reference evidence="3" key="1">
    <citation type="journal article" date="2019" name="Int. J. Syst. Evol. Microbiol.">
        <title>The Global Catalogue of Microorganisms (GCM) 10K type strain sequencing project: providing services to taxonomists for standard genome sequencing and annotation.</title>
        <authorList>
            <consortium name="The Broad Institute Genomics Platform"/>
            <consortium name="The Broad Institute Genome Sequencing Center for Infectious Disease"/>
            <person name="Wu L."/>
            <person name="Ma J."/>
        </authorList>
    </citation>
    <scope>NUCLEOTIDE SEQUENCE [LARGE SCALE GENOMIC DNA]</scope>
    <source>
        <strain evidence="3">JCM 12125</strain>
    </source>
</reference>
<dbReference type="GO" id="GO:0016787">
    <property type="term" value="F:hydrolase activity"/>
    <property type="evidence" value="ECO:0007669"/>
    <property type="project" value="UniProtKB-KW"/>
</dbReference>
<feature type="domain" description="AB hydrolase-1" evidence="1">
    <location>
        <begin position="54"/>
        <end position="215"/>
    </location>
</feature>
<name>A0ABW0FLC9_9CAUL</name>
<dbReference type="PANTHER" id="PTHR43433:SF4">
    <property type="entry name" value="NON-HEME CHLOROPEROXIDASE-RELATED"/>
    <property type="match status" value="1"/>
</dbReference>
<dbReference type="Gene3D" id="3.40.50.1820">
    <property type="entry name" value="alpha/beta hydrolase"/>
    <property type="match status" value="1"/>
</dbReference>
<dbReference type="PRINTS" id="PR00111">
    <property type="entry name" value="ABHYDROLASE"/>
</dbReference>
<dbReference type="Proteomes" id="UP001596152">
    <property type="component" value="Unassembled WGS sequence"/>
</dbReference>
<organism evidence="2 3">
    <name type="scientific">Brevundimonas staleyi</name>
    <dbReference type="NCBI Taxonomy" id="74326"/>
    <lineage>
        <taxon>Bacteria</taxon>
        <taxon>Pseudomonadati</taxon>
        <taxon>Pseudomonadota</taxon>
        <taxon>Alphaproteobacteria</taxon>
        <taxon>Caulobacterales</taxon>
        <taxon>Caulobacteraceae</taxon>
        <taxon>Brevundimonas</taxon>
    </lineage>
</organism>
<evidence type="ECO:0000259" key="1">
    <source>
        <dbReference type="Pfam" id="PF00561"/>
    </source>
</evidence>
<comment type="caution">
    <text evidence="2">The sequence shown here is derived from an EMBL/GenBank/DDBJ whole genome shotgun (WGS) entry which is preliminary data.</text>
</comment>
<protein>
    <submittedName>
        <fullName evidence="2">Alpha/beta fold hydrolase</fullName>
    </submittedName>
</protein>
<keyword evidence="3" id="KW-1185">Reference proteome</keyword>
<dbReference type="Pfam" id="PF00561">
    <property type="entry name" value="Abhydrolase_1"/>
    <property type="match status" value="1"/>
</dbReference>
<proteinExistence type="predicted"/>
<dbReference type="InterPro" id="IPR000073">
    <property type="entry name" value="AB_hydrolase_1"/>
</dbReference>
<dbReference type="InterPro" id="IPR050471">
    <property type="entry name" value="AB_hydrolase"/>
</dbReference>